<comment type="caution">
    <text evidence="7">The sequence shown here is derived from an EMBL/GenBank/DDBJ whole genome shotgun (WGS) entry which is preliminary data.</text>
</comment>
<reference evidence="7 8" key="1">
    <citation type="submission" date="2018-06" db="EMBL/GenBank/DDBJ databases">
        <title>Genomic Encyclopedia of Archaeal and Bacterial Type Strains, Phase II (KMG-II): from individual species to whole genera.</title>
        <authorList>
            <person name="Goeker M."/>
        </authorList>
    </citation>
    <scope>NUCLEOTIDE SEQUENCE [LARGE SCALE GENOMIC DNA]</scope>
    <source>
        <strain evidence="7 8">JCM 11668</strain>
    </source>
</reference>
<keyword evidence="8" id="KW-1185">Reference proteome</keyword>
<dbReference type="InterPro" id="IPR002994">
    <property type="entry name" value="Surf1/Shy1"/>
</dbReference>
<comment type="similarity">
    <text evidence="2 6">Belongs to the SURF1 family.</text>
</comment>
<dbReference type="Proteomes" id="UP000248148">
    <property type="component" value="Unassembled WGS sequence"/>
</dbReference>
<dbReference type="GO" id="GO:0005886">
    <property type="term" value="C:plasma membrane"/>
    <property type="evidence" value="ECO:0007669"/>
    <property type="project" value="UniProtKB-SubCell"/>
</dbReference>
<keyword evidence="4 6" id="KW-1133">Transmembrane helix</keyword>
<dbReference type="PROSITE" id="PS50895">
    <property type="entry name" value="SURF1"/>
    <property type="match status" value="1"/>
</dbReference>
<evidence type="ECO:0000256" key="5">
    <source>
        <dbReference type="ARBA" id="ARBA00023136"/>
    </source>
</evidence>
<evidence type="ECO:0000256" key="1">
    <source>
        <dbReference type="ARBA" id="ARBA00004370"/>
    </source>
</evidence>
<evidence type="ECO:0000256" key="2">
    <source>
        <dbReference type="ARBA" id="ARBA00007165"/>
    </source>
</evidence>
<evidence type="ECO:0000313" key="8">
    <source>
        <dbReference type="Proteomes" id="UP000248148"/>
    </source>
</evidence>
<dbReference type="InterPro" id="IPR045214">
    <property type="entry name" value="Surf1/Surf4"/>
</dbReference>
<dbReference type="CDD" id="cd06662">
    <property type="entry name" value="SURF1"/>
    <property type="match status" value="1"/>
</dbReference>
<gene>
    <name evidence="7" type="ORF">BJ122_10987</name>
</gene>
<evidence type="ECO:0000256" key="3">
    <source>
        <dbReference type="ARBA" id="ARBA00022692"/>
    </source>
</evidence>
<dbReference type="PANTHER" id="PTHR23427">
    <property type="entry name" value="SURFEIT LOCUS PROTEIN"/>
    <property type="match status" value="1"/>
</dbReference>
<proteinExistence type="inferred from homology"/>
<comment type="subcellular location">
    <subcellularLocation>
        <location evidence="6">Cell membrane</location>
        <topology evidence="6">Multi-pass membrane protein</topology>
    </subcellularLocation>
    <subcellularLocation>
        <location evidence="1">Membrane</location>
    </subcellularLocation>
</comment>
<accession>A0A318TE87</accession>
<keyword evidence="5 6" id="KW-0472">Membrane</keyword>
<dbReference type="PANTHER" id="PTHR23427:SF2">
    <property type="entry name" value="SURFEIT LOCUS PROTEIN 1"/>
    <property type="match status" value="1"/>
</dbReference>
<keyword evidence="3 6" id="KW-0812">Transmembrane</keyword>
<protein>
    <recommendedName>
        <fullName evidence="6">SURF1-like protein</fullName>
    </recommendedName>
</protein>
<evidence type="ECO:0000256" key="4">
    <source>
        <dbReference type="ARBA" id="ARBA00022989"/>
    </source>
</evidence>
<sequence>MAARRSPVAPDQAVTVHQPASARGIAGLALIALVMVAVLLALGAWQLQRRVAKQALIAALTERLAAAPMPLPPPSDWADLSPARDEFRRVTFSARFTDAPDAMIYSAGSAIRADVTSPGTFALLPVRLRDGSELVVNAGFLANPAIDRAVQDRAVQRLRDAGAVQLVGYLRFPERSTLLIAAPDPAKRLWFARDLTAIAAALGWDSAAPFYIDLEAPQLASDAPRPGPLTVRLRDQHLQYAITWFGLAAAVSLVFAAWLYGQLRDRRSIKRRSVSL</sequence>
<dbReference type="AlphaFoldDB" id="A0A318TE87"/>
<dbReference type="OrthoDB" id="6079986at2"/>
<organism evidence="7 8">
    <name type="scientific">Rhodopseudomonas faecalis</name>
    <dbReference type="NCBI Taxonomy" id="99655"/>
    <lineage>
        <taxon>Bacteria</taxon>
        <taxon>Pseudomonadati</taxon>
        <taxon>Pseudomonadota</taxon>
        <taxon>Alphaproteobacteria</taxon>
        <taxon>Hyphomicrobiales</taxon>
        <taxon>Nitrobacteraceae</taxon>
        <taxon>Rhodopseudomonas</taxon>
    </lineage>
</organism>
<feature type="transmembrane region" description="Helical" evidence="6">
    <location>
        <begin position="238"/>
        <end position="261"/>
    </location>
</feature>
<keyword evidence="6" id="KW-1003">Cell membrane</keyword>
<dbReference type="EMBL" id="QJTI01000009">
    <property type="protein sequence ID" value="PYF02956.1"/>
    <property type="molecule type" value="Genomic_DNA"/>
</dbReference>
<evidence type="ECO:0000256" key="6">
    <source>
        <dbReference type="RuleBase" id="RU363076"/>
    </source>
</evidence>
<dbReference type="Pfam" id="PF02104">
    <property type="entry name" value="SURF1"/>
    <property type="match status" value="1"/>
</dbReference>
<name>A0A318TE87_9BRAD</name>
<feature type="transmembrane region" description="Helical" evidence="6">
    <location>
        <begin position="25"/>
        <end position="45"/>
    </location>
</feature>
<evidence type="ECO:0000313" key="7">
    <source>
        <dbReference type="EMBL" id="PYF02956.1"/>
    </source>
</evidence>